<accession>A0ABP0X2H2</accession>
<name>A0ABP0X2H2_9BRYO</name>
<gene>
    <name evidence="1" type="ORF">CSSPJE1EN1_LOCUS18252</name>
</gene>
<dbReference type="Proteomes" id="UP001497444">
    <property type="component" value="Chromosome 5"/>
</dbReference>
<proteinExistence type="predicted"/>
<sequence length="87" mass="9609">MIRRFDFGTVPDGPRRGAVILRASGFGVVRLVGIEPDQARLGDIAVEVTHNGYFTRARVWLKVVDGAGGWTCTSELQSSYYFPTYLA</sequence>
<keyword evidence="2" id="KW-1185">Reference proteome</keyword>
<evidence type="ECO:0000313" key="1">
    <source>
        <dbReference type="EMBL" id="CAK9272774.1"/>
    </source>
</evidence>
<reference evidence="1" key="1">
    <citation type="submission" date="2024-02" db="EMBL/GenBank/DDBJ databases">
        <authorList>
            <consortium name="ELIXIR-Norway"/>
            <consortium name="Elixir Norway"/>
        </authorList>
    </citation>
    <scope>NUCLEOTIDE SEQUENCE</scope>
</reference>
<organism evidence="1 2">
    <name type="scientific">Sphagnum jensenii</name>
    <dbReference type="NCBI Taxonomy" id="128206"/>
    <lineage>
        <taxon>Eukaryota</taxon>
        <taxon>Viridiplantae</taxon>
        <taxon>Streptophyta</taxon>
        <taxon>Embryophyta</taxon>
        <taxon>Bryophyta</taxon>
        <taxon>Sphagnophytina</taxon>
        <taxon>Sphagnopsida</taxon>
        <taxon>Sphagnales</taxon>
        <taxon>Sphagnaceae</taxon>
        <taxon>Sphagnum</taxon>
    </lineage>
</organism>
<protein>
    <submittedName>
        <fullName evidence="1">Uncharacterized protein</fullName>
    </submittedName>
</protein>
<dbReference type="EMBL" id="OZ020100">
    <property type="protein sequence ID" value="CAK9272774.1"/>
    <property type="molecule type" value="Genomic_DNA"/>
</dbReference>
<evidence type="ECO:0000313" key="2">
    <source>
        <dbReference type="Proteomes" id="UP001497444"/>
    </source>
</evidence>